<name>A0A2P2IMF3_RHIMU</name>
<organism evidence="1">
    <name type="scientific">Rhizophora mucronata</name>
    <name type="common">Asiatic mangrove</name>
    <dbReference type="NCBI Taxonomy" id="61149"/>
    <lineage>
        <taxon>Eukaryota</taxon>
        <taxon>Viridiplantae</taxon>
        <taxon>Streptophyta</taxon>
        <taxon>Embryophyta</taxon>
        <taxon>Tracheophyta</taxon>
        <taxon>Spermatophyta</taxon>
        <taxon>Magnoliopsida</taxon>
        <taxon>eudicotyledons</taxon>
        <taxon>Gunneridae</taxon>
        <taxon>Pentapetalae</taxon>
        <taxon>rosids</taxon>
        <taxon>fabids</taxon>
        <taxon>Malpighiales</taxon>
        <taxon>Rhizophoraceae</taxon>
        <taxon>Rhizophora</taxon>
    </lineage>
</organism>
<accession>A0A2P2IMF3</accession>
<protein>
    <submittedName>
        <fullName evidence="1">Uncharacterized protein</fullName>
    </submittedName>
</protein>
<sequence length="77" mass="8970">MIVHSIWDFFLIDKLPTYKMVDCLTQPFFKVGILLVEWNVNFTMLVRPCTTAAFLMDLATELFHHLIYGNATFTLLV</sequence>
<dbReference type="AlphaFoldDB" id="A0A2P2IMF3"/>
<reference evidence="1" key="1">
    <citation type="submission" date="2018-02" db="EMBL/GenBank/DDBJ databases">
        <title>Rhizophora mucronata_Transcriptome.</title>
        <authorList>
            <person name="Meera S.P."/>
            <person name="Sreeshan A."/>
            <person name="Augustine A."/>
        </authorList>
    </citation>
    <scope>NUCLEOTIDE SEQUENCE</scope>
    <source>
        <tissue evidence="1">Leaf</tissue>
    </source>
</reference>
<dbReference type="EMBL" id="GGEC01001890">
    <property type="protein sequence ID" value="MBW82373.1"/>
    <property type="molecule type" value="Transcribed_RNA"/>
</dbReference>
<proteinExistence type="predicted"/>
<evidence type="ECO:0000313" key="1">
    <source>
        <dbReference type="EMBL" id="MBW82373.1"/>
    </source>
</evidence>